<feature type="repeat" description="WD" evidence="3">
    <location>
        <begin position="859"/>
        <end position="900"/>
    </location>
</feature>
<feature type="repeat" description="WD" evidence="3">
    <location>
        <begin position="614"/>
        <end position="648"/>
    </location>
</feature>
<sequence length="1116" mass="127118">MLNDSQLTDFYQVGGSLTSDAPTYVKRQADEDLYQALKAGEFCYVFNARQMGKSSLRVKTMQRLQADGIRCAAIDLTAIGTSGITLEQWYAGIIDSLASSLDLYNTFDLDTWWEKNQRLSYVNRLHKFIETILLQNINQKLIIFIDEIDSILSLNFSVDDFFALIRSCYNQRPDLPTYRNLSFAILGVATPGDLIQDKTRTPFNIGKAIKLNGFQIHEAKNLITGLTGKVENPEAVIQEVLNWTSGQPFLTQKLCYLIEKNLPSLASELEREWVANLVYNHFIKNWESQDEPEHLRTIRDRLLYNKQRAGLLLGFYQKVITQENFINYNSSEGLIKKTDEINRHGSLEETELRLSGLVTKKGEKLTIFNQIYREVFNLNWIRQELGKLRPYSESIEAWLASDSQDESRLLRGQALQDALVWTKGKSLSDMDYQFLSASQQKNLEVQQEAQVILSEAKQKAEHLLLEAREIIRLERQSSEALQKFPNAQLEALILAIKAAKDLKQLVNNIPLGDYPTLQPLVALHKILDDISERNHFPSQDALRCVCFSPDGQLLATATLKGMVQLWNLQGKKIKQFCHSSAIWSIDFSRDGELLAIADDDGVNLWNLKTQEINRLYHGISVRSLHFSPDHQFLATASLDGQVCLWNLERNQIKQWHYPSALTSISFSPNSQFLAVASEDHTTRLWNLQGEEIQLFSHQNQITSLSFSPSEQFLATASVDGIVHLWNLQGEEIKQFYHQNWVMSVQFSPDGQYLATASGNGNAYLWNIEGQEIQQFPHQNWVTNLSFSPDGKQLATTSVDGIARLWEIQHQKVQPFFSQGPIRSVTFSPDCQLLATTTLATTTSKGFLHLFNRESEKIQQFHHPIWLTSVSFSYDSQFIAAISGDGIAYLWNLQGQELRQFSCESPLVCLSFSTSQYWLAIASVNGTVHLVDWQGQELQKFHHPSWVWGIKFSSDGQLMSTISGDGIARLWNLQGQEIQQFYPPQKIRMMSFSTDSDCLATTSEDGLICLWTFQGKEIQRFYNPPTSPIINLSFNSQLMATVCEDGIVRLWTLEGQELQQFRLKNPASCVNFSSDGSLLAIAFTDGTVRLWRGLEDQLAAGYQWLEDYLLQYPKTFS</sequence>
<feature type="repeat" description="WD" evidence="3">
    <location>
        <begin position="659"/>
        <end position="688"/>
    </location>
</feature>
<dbReference type="PROSITE" id="PS50082">
    <property type="entry name" value="WD_REPEATS_2"/>
    <property type="match status" value="9"/>
</dbReference>
<organism evidence="5 6">
    <name type="scientific">Planktothrix paucivesiculata PCC 9631</name>
    <dbReference type="NCBI Taxonomy" id="671071"/>
    <lineage>
        <taxon>Bacteria</taxon>
        <taxon>Bacillati</taxon>
        <taxon>Cyanobacteriota</taxon>
        <taxon>Cyanophyceae</taxon>
        <taxon>Oscillatoriophycideae</taxon>
        <taxon>Oscillatoriales</taxon>
        <taxon>Microcoleaceae</taxon>
        <taxon>Planktothrix</taxon>
    </lineage>
</organism>
<dbReference type="Pfam" id="PF14516">
    <property type="entry name" value="AAA_35"/>
    <property type="match status" value="1"/>
</dbReference>
<dbReference type="SMART" id="SM00320">
    <property type="entry name" value="WD40"/>
    <property type="match status" value="14"/>
</dbReference>
<dbReference type="CDD" id="cd00200">
    <property type="entry name" value="WD40"/>
    <property type="match status" value="2"/>
</dbReference>
<feature type="repeat" description="WD" evidence="3">
    <location>
        <begin position="737"/>
        <end position="775"/>
    </location>
</feature>
<dbReference type="InterPro" id="IPR001680">
    <property type="entry name" value="WD40_rpt"/>
</dbReference>
<dbReference type="EMBL" id="CZCS02000242">
    <property type="protein sequence ID" value="VXD25734.1"/>
    <property type="molecule type" value="Genomic_DNA"/>
</dbReference>
<keyword evidence="6" id="KW-1185">Reference proteome</keyword>
<dbReference type="Gene3D" id="2.130.10.10">
    <property type="entry name" value="YVTN repeat-like/Quinoprotein amine dehydrogenase"/>
    <property type="match status" value="4"/>
</dbReference>
<dbReference type="RefSeq" id="WP_156090633.1">
    <property type="nucleotide sequence ID" value="NZ_LR735022.1"/>
</dbReference>
<dbReference type="SUPFAM" id="SSF50978">
    <property type="entry name" value="WD40 repeat-like"/>
    <property type="match status" value="2"/>
</dbReference>
<dbReference type="PANTHER" id="PTHR22847:SF637">
    <property type="entry name" value="WD REPEAT DOMAIN 5B"/>
    <property type="match status" value="1"/>
</dbReference>
<evidence type="ECO:0000313" key="5">
    <source>
        <dbReference type="EMBL" id="VXD25734.1"/>
    </source>
</evidence>
<feature type="repeat" description="WD" evidence="3">
    <location>
        <begin position="535"/>
        <end position="569"/>
    </location>
</feature>
<keyword evidence="1 3" id="KW-0853">WD repeat</keyword>
<feature type="repeat" description="WD" evidence="3">
    <location>
        <begin position="774"/>
        <end position="808"/>
    </location>
</feature>
<dbReference type="Gene3D" id="3.40.50.300">
    <property type="entry name" value="P-loop containing nucleotide triphosphate hydrolases"/>
    <property type="match status" value="1"/>
</dbReference>
<accession>A0A7Z9C4Z2</accession>
<evidence type="ECO:0000256" key="1">
    <source>
        <dbReference type="ARBA" id="ARBA00022574"/>
    </source>
</evidence>
<reference evidence="5" key="1">
    <citation type="submission" date="2019-10" db="EMBL/GenBank/DDBJ databases">
        <authorList>
            <consortium name="Genoscope - CEA"/>
            <person name="William W."/>
        </authorList>
    </citation>
    <scope>NUCLEOTIDE SEQUENCE [LARGE SCALE GENOMIC DNA]</scope>
    <source>
        <strain evidence="5">BBR_PRJEB10994</strain>
    </source>
</reference>
<dbReference type="PROSITE" id="PS00678">
    <property type="entry name" value="WD_REPEATS_1"/>
    <property type="match status" value="7"/>
</dbReference>
<comment type="caution">
    <text evidence="5">The sequence shown here is derived from an EMBL/GenBank/DDBJ whole genome shotgun (WGS) entry which is preliminary data.</text>
</comment>
<dbReference type="InterPro" id="IPR036322">
    <property type="entry name" value="WD40_repeat_dom_sf"/>
</dbReference>
<feature type="repeat" description="WD" evidence="3">
    <location>
        <begin position="939"/>
        <end position="980"/>
    </location>
</feature>
<protein>
    <submittedName>
        <fullName evidence="5">YD repeat protein</fullName>
    </submittedName>
</protein>
<dbReference type="PANTHER" id="PTHR22847">
    <property type="entry name" value="WD40 REPEAT PROTEIN"/>
    <property type="match status" value="1"/>
</dbReference>
<dbReference type="PROSITE" id="PS50294">
    <property type="entry name" value="WD_REPEATS_REGION"/>
    <property type="match status" value="5"/>
</dbReference>
<dbReference type="SUPFAM" id="SSF52540">
    <property type="entry name" value="P-loop containing nucleoside triphosphate hydrolases"/>
    <property type="match status" value="1"/>
</dbReference>
<keyword evidence="2" id="KW-0677">Repeat</keyword>
<dbReference type="OrthoDB" id="434800at2"/>
<dbReference type="SUPFAM" id="SSF63829">
    <property type="entry name" value="Calcium-dependent phosphotriesterase"/>
    <property type="match status" value="1"/>
</dbReference>
<dbReference type="InterPro" id="IPR015943">
    <property type="entry name" value="WD40/YVTN_repeat-like_dom_sf"/>
</dbReference>
<feature type="domain" description="WDR19 first beta-propeller" evidence="4">
    <location>
        <begin position="549"/>
        <end position="707"/>
    </location>
</feature>
<dbReference type="AlphaFoldDB" id="A0A7Z9C4Z2"/>
<dbReference type="Pfam" id="PF23389">
    <property type="entry name" value="Beta-prop_WDR19_1st"/>
    <property type="match status" value="1"/>
</dbReference>
<evidence type="ECO:0000256" key="3">
    <source>
        <dbReference type="PROSITE-ProRule" id="PRU00221"/>
    </source>
</evidence>
<gene>
    <name evidence="5" type="ORF">PL9631_970066</name>
</gene>
<dbReference type="InterPro" id="IPR019775">
    <property type="entry name" value="WD40_repeat_CS"/>
</dbReference>
<name>A0A7Z9C4Z2_9CYAN</name>
<dbReference type="Pfam" id="PF00400">
    <property type="entry name" value="WD40"/>
    <property type="match status" value="6"/>
</dbReference>
<dbReference type="InterPro" id="IPR057855">
    <property type="entry name" value="Beta-prop_WDR19_1st"/>
</dbReference>
<evidence type="ECO:0000313" key="6">
    <source>
        <dbReference type="Proteomes" id="UP000182190"/>
    </source>
</evidence>
<dbReference type="InterPro" id="IPR027417">
    <property type="entry name" value="P-loop_NTPase"/>
</dbReference>
<evidence type="ECO:0000256" key="2">
    <source>
        <dbReference type="ARBA" id="ARBA00022737"/>
    </source>
</evidence>
<proteinExistence type="predicted"/>
<feature type="repeat" description="WD" evidence="3">
    <location>
        <begin position="694"/>
        <end position="735"/>
    </location>
</feature>
<evidence type="ECO:0000259" key="4">
    <source>
        <dbReference type="Pfam" id="PF23389"/>
    </source>
</evidence>
<dbReference type="Proteomes" id="UP000182190">
    <property type="component" value="Unassembled WGS sequence"/>
</dbReference>
<feature type="repeat" description="WD" evidence="3">
    <location>
        <begin position="1069"/>
        <end position="1090"/>
    </location>
</feature>